<dbReference type="SUPFAM" id="SSF52058">
    <property type="entry name" value="L domain-like"/>
    <property type="match status" value="1"/>
</dbReference>
<keyword evidence="3" id="KW-1185">Reference proteome</keyword>
<reference evidence="2 3" key="1">
    <citation type="submission" date="2018-11" db="EMBL/GenBank/DDBJ databases">
        <title>Genome assembly of Steccherinum ochraceum LE-BIN_3174, the white-rot fungus of the Steccherinaceae family (The Residual Polyporoid clade, Polyporales, Basidiomycota).</title>
        <authorList>
            <person name="Fedorova T.V."/>
            <person name="Glazunova O.A."/>
            <person name="Landesman E.O."/>
            <person name="Moiseenko K.V."/>
            <person name="Psurtseva N.V."/>
            <person name="Savinova O.S."/>
            <person name="Shakhova N.V."/>
            <person name="Tyazhelova T.V."/>
            <person name="Vasina D.V."/>
        </authorList>
    </citation>
    <scope>NUCLEOTIDE SEQUENCE [LARGE SCALE GENOMIC DNA]</scope>
    <source>
        <strain evidence="2 3">LE-BIN_3174</strain>
    </source>
</reference>
<dbReference type="Proteomes" id="UP000292702">
    <property type="component" value="Unassembled WGS sequence"/>
</dbReference>
<dbReference type="STRING" id="92696.A0A4R0R4T2"/>
<evidence type="ECO:0008006" key="4">
    <source>
        <dbReference type="Google" id="ProtNLM"/>
    </source>
</evidence>
<sequence>MMRRGFLIRPKSEEGGPSQTTDPPTLVPPTILTDPSLRIPHIPPELTDRIIDQLSQDRPALKACLLVGKSWVTRVRFYYWQFVGLDLKNHATFEAILRENPDIGYFVKSLKTTVYFFEEKPNWLDEHLPRIARKLPSVEQLTLSGNGTYRAAPFHAFTSVRKLRVLDCEFNSVNEFISLLCFLPSLEELFSNNVLVGTCATLVKPITAQPRPKLKKLEFLATRLDPHMFTDWMIQEGIHEHIESIILRPLQKGALIPVGKFIAAAGPRLKHFEIALIALQLQGGFSDVIGPYFDLAPATGLRTLEFGSPAGYAARYGSDDMSFSWISMMLAQVSSPVLEEITFWVNQGDLLGLGSREWQDAVTALLSDRFKSVKKVQMHLWGPEKVTTDIQGILQKQLKNLVERKVLQFDIHLTERKACGTLGRS</sequence>
<dbReference type="Gene3D" id="3.80.10.10">
    <property type="entry name" value="Ribonuclease Inhibitor"/>
    <property type="match status" value="1"/>
</dbReference>
<evidence type="ECO:0000313" key="3">
    <source>
        <dbReference type="Proteomes" id="UP000292702"/>
    </source>
</evidence>
<dbReference type="OrthoDB" id="2921803at2759"/>
<dbReference type="EMBL" id="RWJN01000380">
    <property type="protein sequence ID" value="TCD62341.1"/>
    <property type="molecule type" value="Genomic_DNA"/>
</dbReference>
<dbReference type="InterPro" id="IPR032675">
    <property type="entry name" value="LRR_dom_sf"/>
</dbReference>
<gene>
    <name evidence="2" type="ORF">EIP91_007039</name>
</gene>
<proteinExistence type="predicted"/>
<feature type="region of interest" description="Disordered" evidence="1">
    <location>
        <begin position="1"/>
        <end position="27"/>
    </location>
</feature>
<comment type="caution">
    <text evidence="2">The sequence shown here is derived from an EMBL/GenBank/DDBJ whole genome shotgun (WGS) entry which is preliminary data.</text>
</comment>
<dbReference type="AlphaFoldDB" id="A0A4R0R4T2"/>
<evidence type="ECO:0000313" key="2">
    <source>
        <dbReference type="EMBL" id="TCD62341.1"/>
    </source>
</evidence>
<protein>
    <recommendedName>
        <fullName evidence="4">F-box domain-containing protein</fullName>
    </recommendedName>
</protein>
<organism evidence="2 3">
    <name type="scientific">Steccherinum ochraceum</name>
    <dbReference type="NCBI Taxonomy" id="92696"/>
    <lineage>
        <taxon>Eukaryota</taxon>
        <taxon>Fungi</taxon>
        <taxon>Dikarya</taxon>
        <taxon>Basidiomycota</taxon>
        <taxon>Agaricomycotina</taxon>
        <taxon>Agaricomycetes</taxon>
        <taxon>Polyporales</taxon>
        <taxon>Steccherinaceae</taxon>
        <taxon>Steccherinum</taxon>
    </lineage>
</organism>
<evidence type="ECO:0000256" key="1">
    <source>
        <dbReference type="SAM" id="MobiDB-lite"/>
    </source>
</evidence>
<accession>A0A4R0R4T2</accession>
<name>A0A4R0R4T2_9APHY</name>